<protein>
    <recommendedName>
        <fullName evidence="4">50S ribosomal protein L24, chloroplastic</fullName>
    </recommendedName>
</protein>
<accession>A0ABN9QCC5</accession>
<feature type="region of interest" description="Disordered" evidence="1">
    <location>
        <begin position="70"/>
        <end position="109"/>
    </location>
</feature>
<feature type="region of interest" description="Disordered" evidence="1">
    <location>
        <begin position="17"/>
        <end position="40"/>
    </location>
</feature>
<comment type="caution">
    <text evidence="2">The sequence shown here is derived from an EMBL/GenBank/DDBJ whole genome shotgun (WGS) entry which is preliminary data.</text>
</comment>
<feature type="compositionally biased region" description="Polar residues" evidence="1">
    <location>
        <begin position="75"/>
        <end position="96"/>
    </location>
</feature>
<evidence type="ECO:0008006" key="4">
    <source>
        <dbReference type="Google" id="ProtNLM"/>
    </source>
</evidence>
<gene>
    <name evidence="2" type="ORF">PCOR1329_LOCUS10678</name>
</gene>
<evidence type="ECO:0000313" key="2">
    <source>
        <dbReference type="EMBL" id="CAK0803557.1"/>
    </source>
</evidence>
<dbReference type="EMBL" id="CAUYUJ010003036">
    <property type="protein sequence ID" value="CAK0803557.1"/>
    <property type="molecule type" value="Genomic_DNA"/>
</dbReference>
<dbReference type="Proteomes" id="UP001189429">
    <property type="component" value="Unassembled WGS sequence"/>
</dbReference>
<name>A0ABN9QCC5_9DINO</name>
<proteinExistence type="predicted"/>
<evidence type="ECO:0000313" key="3">
    <source>
        <dbReference type="Proteomes" id="UP001189429"/>
    </source>
</evidence>
<keyword evidence="3" id="KW-1185">Reference proteome</keyword>
<organism evidence="2 3">
    <name type="scientific">Prorocentrum cordatum</name>
    <dbReference type="NCBI Taxonomy" id="2364126"/>
    <lineage>
        <taxon>Eukaryota</taxon>
        <taxon>Sar</taxon>
        <taxon>Alveolata</taxon>
        <taxon>Dinophyceae</taxon>
        <taxon>Prorocentrales</taxon>
        <taxon>Prorocentraceae</taxon>
        <taxon>Prorocentrum</taxon>
    </lineage>
</organism>
<reference evidence="2" key="1">
    <citation type="submission" date="2023-10" db="EMBL/GenBank/DDBJ databases">
        <authorList>
            <person name="Chen Y."/>
            <person name="Shah S."/>
            <person name="Dougan E. K."/>
            <person name="Thang M."/>
            <person name="Chan C."/>
        </authorList>
    </citation>
    <scope>NUCLEOTIDE SEQUENCE [LARGE SCALE GENOMIC DNA]</scope>
</reference>
<sequence length="241" mass="25067">MRPVLAAASPLSPLLVQASPSLDREGASPAANGQRRGSAPALVDCSAAPVQSPLKKTSRASWADLQDDLDGGCSEASTEATQRTLSGHSSGALSSDGSERYSGALATRRRSTGKLGTMLAQGLMRDDGTGSMLTQGLTRDAGTGMAPGGGMMLAQGLMPALPEERPGSPILGSPKRGSPKVGSLVEVVGTYPSGAHAIVTNVNRTEDIYKVRLMHNGSPTRRLRTIQSRHIRLLCHTEAMQ</sequence>
<evidence type="ECO:0000256" key="1">
    <source>
        <dbReference type="SAM" id="MobiDB-lite"/>
    </source>
</evidence>